<reference evidence="1" key="2">
    <citation type="journal article" date="2015" name="Fish Shellfish Immunol.">
        <title>Early steps in the European eel (Anguilla anguilla)-Vibrio vulnificus interaction in the gills: Role of the RtxA13 toxin.</title>
        <authorList>
            <person name="Callol A."/>
            <person name="Pajuelo D."/>
            <person name="Ebbesson L."/>
            <person name="Teles M."/>
            <person name="MacKenzie S."/>
            <person name="Amaro C."/>
        </authorList>
    </citation>
    <scope>NUCLEOTIDE SEQUENCE</scope>
</reference>
<organism evidence="1">
    <name type="scientific">Anguilla anguilla</name>
    <name type="common">European freshwater eel</name>
    <name type="synonym">Muraena anguilla</name>
    <dbReference type="NCBI Taxonomy" id="7936"/>
    <lineage>
        <taxon>Eukaryota</taxon>
        <taxon>Metazoa</taxon>
        <taxon>Chordata</taxon>
        <taxon>Craniata</taxon>
        <taxon>Vertebrata</taxon>
        <taxon>Euteleostomi</taxon>
        <taxon>Actinopterygii</taxon>
        <taxon>Neopterygii</taxon>
        <taxon>Teleostei</taxon>
        <taxon>Anguilliformes</taxon>
        <taxon>Anguillidae</taxon>
        <taxon>Anguilla</taxon>
    </lineage>
</organism>
<dbReference type="AlphaFoldDB" id="A0A0E9VW78"/>
<proteinExistence type="predicted"/>
<dbReference type="EMBL" id="GBXM01026236">
    <property type="protein sequence ID" value="JAH82341.1"/>
    <property type="molecule type" value="Transcribed_RNA"/>
</dbReference>
<reference evidence="1" key="1">
    <citation type="submission" date="2014-11" db="EMBL/GenBank/DDBJ databases">
        <authorList>
            <person name="Amaro Gonzalez C."/>
        </authorList>
    </citation>
    <scope>NUCLEOTIDE SEQUENCE</scope>
</reference>
<evidence type="ECO:0000313" key="1">
    <source>
        <dbReference type="EMBL" id="JAH82341.1"/>
    </source>
</evidence>
<name>A0A0E9VW78_ANGAN</name>
<protein>
    <submittedName>
        <fullName evidence="1">Uncharacterized protein</fullName>
    </submittedName>
</protein>
<sequence length="28" mass="2972">MRAVRVELGQAAFPLTAVITTLRLGSLS</sequence>
<accession>A0A0E9VW78</accession>